<dbReference type="Pfam" id="PF01048">
    <property type="entry name" value="PNP_UDP_1"/>
    <property type="match status" value="1"/>
</dbReference>
<evidence type="ECO:0000313" key="8">
    <source>
        <dbReference type="EMBL" id="KHJ32283.1"/>
    </source>
</evidence>
<evidence type="ECO:0000256" key="6">
    <source>
        <dbReference type="ARBA" id="ARBA00031036"/>
    </source>
</evidence>
<comment type="caution">
    <text evidence="8">The sequence shown here is derived from an EMBL/GenBank/DDBJ whole genome shotgun (WGS) entry which is preliminary data.</text>
</comment>
<keyword evidence="9" id="KW-1185">Reference proteome</keyword>
<feature type="domain" description="Nucleoside phosphorylase" evidence="7">
    <location>
        <begin position="76"/>
        <end position="342"/>
    </location>
</feature>
<dbReference type="NCBIfam" id="NF006054">
    <property type="entry name" value="PRK08202.1"/>
    <property type="match status" value="1"/>
</dbReference>
<name>A0A0B1P227_UNCNE</name>
<evidence type="ECO:0000313" key="9">
    <source>
        <dbReference type="Proteomes" id="UP000030854"/>
    </source>
</evidence>
<comment type="similarity">
    <text evidence="2">Belongs to the PNP/MTAP phosphorylase family.</text>
</comment>
<evidence type="ECO:0000256" key="1">
    <source>
        <dbReference type="ARBA" id="ARBA00005058"/>
    </source>
</evidence>
<dbReference type="Gene3D" id="3.40.50.1580">
    <property type="entry name" value="Nucleoside phosphorylase domain"/>
    <property type="match status" value="1"/>
</dbReference>
<dbReference type="Proteomes" id="UP000030854">
    <property type="component" value="Unassembled WGS sequence"/>
</dbReference>
<keyword evidence="5" id="KW-0808">Transferase</keyword>
<accession>A0A0B1P227</accession>
<organism evidence="8 9">
    <name type="scientific">Uncinula necator</name>
    <name type="common">Grape powdery mildew</name>
    <dbReference type="NCBI Taxonomy" id="52586"/>
    <lineage>
        <taxon>Eukaryota</taxon>
        <taxon>Fungi</taxon>
        <taxon>Dikarya</taxon>
        <taxon>Ascomycota</taxon>
        <taxon>Pezizomycotina</taxon>
        <taxon>Leotiomycetes</taxon>
        <taxon>Erysiphales</taxon>
        <taxon>Erysiphaceae</taxon>
        <taxon>Erysiphe</taxon>
    </lineage>
</organism>
<dbReference type="GO" id="GO:0009116">
    <property type="term" value="P:nucleoside metabolic process"/>
    <property type="evidence" value="ECO:0007669"/>
    <property type="project" value="InterPro"/>
</dbReference>
<gene>
    <name evidence="8" type="ORF">EV44_g1680</name>
</gene>
<dbReference type="STRING" id="52586.A0A0B1P227"/>
<dbReference type="InterPro" id="IPR000845">
    <property type="entry name" value="Nucleoside_phosphorylase_d"/>
</dbReference>
<evidence type="ECO:0000256" key="2">
    <source>
        <dbReference type="ARBA" id="ARBA00006751"/>
    </source>
</evidence>
<protein>
    <recommendedName>
        <fullName evidence="3">purine-nucleoside phosphorylase</fullName>
        <ecNumber evidence="3">2.4.2.1</ecNumber>
    </recommendedName>
    <alternativeName>
        <fullName evidence="6">Inosine-guanosine phosphorylase</fullName>
    </alternativeName>
</protein>
<dbReference type="EMBL" id="JNVN01002208">
    <property type="protein sequence ID" value="KHJ32283.1"/>
    <property type="molecule type" value="Genomic_DNA"/>
</dbReference>
<evidence type="ECO:0000256" key="3">
    <source>
        <dbReference type="ARBA" id="ARBA00011886"/>
    </source>
</evidence>
<dbReference type="NCBIfam" id="TIGR01697">
    <property type="entry name" value="PNPH-PUNA-XAPA"/>
    <property type="match status" value="1"/>
</dbReference>
<dbReference type="SUPFAM" id="SSF53167">
    <property type="entry name" value="Purine and uridine phosphorylases"/>
    <property type="match status" value="1"/>
</dbReference>
<dbReference type="AlphaFoldDB" id="A0A0B1P227"/>
<proteinExistence type="inferred from homology"/>
<dbReference type="GO" id="GO:0005737">
    <property type="term" value="C:cytoplasm"/>
    <property type="evidence" value="ECO:0007669"/>
    <property type="project" value="TreeGrafter"/>
</dbReference>
<evidence type="ECO:0000256" key="5">
    <source>
        <dbReference type="ARBA" id="ARBA00022679"/>
    </source>
</evidence>
<dbReference type="PANTHER" id="PTHR11904">
    <property type="entry name" value="METHYLTHIOADENOSINE/PURINE NUCLEOSIDE PHOSPHORYLASE"/>
    <property type="match status" value="1"/>
</dbReference>
<evidence type="ECO:0000256" key="4">
    <source>
        <dbReference type="ARBA" id="ARBA00022676"/>
    </source>
</evidence>
<sequence>MEIPSSSPLTGQSQVLATALHIRSLLPDWYTPTVAIIGGSGLSALEGTISSLDPPPGKDLASEQKRRLEVKFNELVGFPIPSVSGHVGKLIFGTIATRNGIKIHAVLMSGRAHFYEGNDAKTTTFPVRVFGALNIKVLIVTNAAGGLNRNYRVGDIMVINDHISLPSLSGSFNPLIGPLDESSGTPGNRFLALSDAYDYNLRKAAWQAWKKMSSLRIEEGSCSQTPGVDRARKLQEGIYAMVAGPTYETRTETRFLSAIGADVVGMSTVPEVIVARHIGIRVLGLTLVTNLAVLEMAPRGDAELEGCQNQNYDISAGKANHKEVLEAGKVAADVMRDLIIEILGTDEVLSFL</sequence>
<dbReference type="PANTHER" id="PTHR11904:SF9">
    <property type="entry name" value="PURINE NUCLEOSIDE PHOSPHORYLASE-RELATED"/>
    <property type="match status" value="1"/>
</dbReference>
<keyword evidence="4" id="KW-0328">Glycosyltransferase</keyword>
<comment type="pathway">
    <text evidence="1">Purine metabolism; purine nucleoside salvage.</text>
</comment>
<reference evidence="8 9" key="1">
    <citation type="journal article" date="2014" name="BMC Genomics">
        <title>Adaptive genomic structural variation in the grape powdery mildew pathogen, Erysiphe necator.</title>
        <authorList>
            <person name="Jones L."/>
            <person name="Riaz S."/>
            <person name="Morales-Cruz A."/>
            <person name="Amrine K.C."/>
            <person name="McGuire B."/>
            <person name="Gubler W.D."/>
            <person name="Walker M.A."/>
            <person name="Cantu D."/>
        </authorList>
    </citation>
    <scope>NUCLEOTIDE SEQUENCE [LARGE SCALE GENOMIC DNA]</scope>
    <source>
        <strain evidence="9">c</strain>
    </source>
</reference>
<evidence type="ECO:0000259" key="7">
    <source>
        <dbReference type="Pfam" id="PF01048"/>
    </source>
</evidence>
<dbReference type="EC" id="2.4.2.1" evidence="3"/>
<dbReference type="CDD" id="cd09009">
    <property type="entry name" value="PNP-EcPNPII_like"/>
    <property type="match status" value="1"/>
</dbReference>
<dbReference type="UniPathway" id="UPA00606"/>
<dbReference type="InterPro" id="IPR011268">
    <property type="entry name" value="Purine_phosphorylase"/>
</dbReference>
<dbReference type="HOGENOM" id="CLU_054456_1_2_1"/>
<dbReference type="InterPro" id="IPR035994">
    <property type="entry name" value="Nucleoside_phosphorylase_sf"/>
</dbReference>
<dbReference type="GO" id="GO:0004731">
    <property type="term" value="F:purine-nucleoside phosphorylase activity"/>
    <property type="evidence" value="ECO:0007669"/>
    <property type="project" value="UniProtKB-EC"/>
</dbReference>
<dbReference type="OMA" id="EGVYAQF"/>